<dbReference type="InParanoid" id="A0A0V0QVF4"/>
<dbReference type="GO" id="GO:0016279">
    <property type="term" value="F:protein-lysine N-methyltransferase activity"/>
    <property type="evidence" value="ECO:0007669"/>
    <property type="project" value="TreeGrafter"/>
</dbReference>
<keyword evidence="6" id="KW-1185">Reference proteome</keyword>
<protein>
    <submittedName>
        <fullName evidence="5">Rubisco LSMT, substrate-binding domain</fullName>
    </submittedName>
</protein>
<dbReference type="OMA" id="CEWVFNE"/>
<dbReference type="Proteomes" id="UP000054937">
    <property type="component" value="Unassembled WGS sequence"/>
</dbReference>
<sequence>MILNGHIKNNALVQLADMINHSGNPNCEWVFNEQKNGLQIKALKEIERGDKITYSYGNKSNARYLLNYGFVVDQNYDDETLIPLQFDKQDVLYAKKLEFAGLKNELKIMKLQQVYDKFENNKTYGFLRYILIDDENVLLKLQDIHKKKMEKEGSDLPYNPINTPPINLKIEQKMWATLNLICFQQLQQYPQTLEEDYQQLKNTNLSSNQRNCLTIVTGEKEILFSMLSTSQLMIDLMSKENKELLQSLKDPKYMPYANYLLKIVLGLLKK</sequence>
<dbReference type="InterPro" id="IPR036464">
    <property type="entry name" value="Rubisco_LSMT_subst-bd_sf"/>
</dbReference>
<dbReference type="Pfam" id="PF09273">
    <property type="entry name" value="Rubis-subs-bind"/>
    <property type="match status" value="1"/>
</dbReference>
<evidence type="ECO:0000259" key="4">
    <source>
        <dbReference type="PROSITE" id="PS50280"/>
    </source>
</evidence>
<dbReference type="InterPro" id="IPR046341">
    <property type="entry name" value="SET_dom_sf"/>
</dbReference>
<reference evidence="5 6" key="1">
    <citation type="journal article" date="2015" name="Sci. Rep.">
        <title>Genome of the facultative scuticociliatosis pathogen Pseudocohnilembus persalinus provides insight into its virulence through horizontal gene transfer.</title>
        <authorList>
            <person name="Xiong J."/>
            <person name="Wang G."/>
            <person name="Cheng J."/>
            <person name="Tian M."/>
            <person name="Pan X."/>
            <person name="Warren A."/>
            <person name="Jiang C."/>
            <person name="Yuan D."/>
            <person name="Miao W."/>
        </authorList>
    </citation>
    <scope>NUCLEOTIDE SEQUENCE [LARGE SCALE GENOMIC DNA]</scope>
    <source>
        <strain evidence="5">36N120E</strain>
    </source>
</reference>
<dbReference type="SUPFAM" id="SSF82199">
    <property type="entry name" value="SET domain"/>
    <property type="match status" value="1"/>
</dbReference>
<feature type="domain" description="SET" evidence="4">
    <location>
        <begin position="1"/>
        <end position="57"/>
    </location>
</feature>
<proteinExistence type="predicted"/>
<keyword evidence="1" id="KW-0489">Methyltransferase</keyword>
<evidence type="ECO:0000256" key="2">
    <source>
        <dbReference type="ARBA" id="ARBA00022679"/>
    </source>
</evidence>
<dbReference type="Gene3D" id="3.90.1410.10">
    <property type="entry name" value="set domain protein methyltransferase, domain 1"/>
    <property type="match status" value="1"/>
</dbReference>
<dbReference type="AlphaFoldDB" id="A0A0V0QVF4"/>
<dbReference type="Pfam" id="PF00856">
    <property type="entry name" value="SET"/>
    <property type="match status" value="1"/>
</dbReference>
<dbReference type="InterPro" id="IPR050600">
    <property type="entry name" value="SETD3_SETD6_MTase"/>
</dbReference>
<keyword evidence="2" id="KW-0808">Transferase</keyword>
<dbReference type="InterPro" id="IPR001214">
    <property type="entry name" value="SET_dom"/>
</dbReference>
<accession>A0A0V0QVF4</accession>
<comment type="caution">
    <text evidence="5">The sequence shown here is derived from an EMBL/GenBank/DDBJ whole genome shotgun (WGS) entry which is preliminary data.</text>
</comment>
<dbReference type="SUPFAM" id="SSF81822">
    <property type="entry name" value="RuBisCo LSMT C-terminal, substrate-binding domain"/>
    <property type="match status" value="1"/>
</dbReference>
<dbReference type="OrthoDB" id="341421at2759"/>
<dbReference type="Gene3D" id="3.90.1420.10">
    <property type="entry name" value="Rubisco LSMT, substrate-binding domain"/>
    <property type="match status" value="1"/>
</dbReference>
<dbReference type="EMBL" id="LDAU01000102">
    <property type="protein sequence ID" value="KRX06042.1"/>
    <property type="molecule type" value="Genomic_DNA"/>
</dbReference>
<dbReference type="PANTHER" id="PTHR13271">
    <property type="entry name" value="UNCHARACTERIZED PUTATIVE METHYLTRANSFERASE"/>
    <property type="match status" value="1"/>
</dbReference>
<keyword evidence="3" id="KW-0949">S-adenosyl-L-methionine</keyword>
<dbReference type="InterPro" id="IPR015353">
    <property type="entry name" value="Rubisco_LSMT_subst-bd"/>
</dbReference>
<gene>
    <name evidence="5" type="ORF">PPERSA_01120</name>
</gene>
<dbReference type="PROSITE" id="PS50280">
    <property type="entry name" value="SET"/>
    <property type="match status" value="1"/>
</dbReference>
<organism evidence="5 6">
    <name type="scientific">Pseudocohnilembus persalinus</name>
    <name type="common">Ciliate</name>
    <dbReference type="NCBI Taxonomy" id="266149"/>
    <lineage>
        <taxon>Eukaryota</taxon>
        <taxon>Sar</taxon>
        <taxon>Alveolata</taxon>
        <taxon>Ciliophora</taxon>
        <taxon>Intramacronucleata</taxon>
        <taxon>Oligohymenophorea</taxon>
        <taxon>Scuticociliatia</taxon>
        <taxon>Philasterida</taxon>
        <taxon>Pseudocohnilembidae</taxon>
        <taxon>Pseudocohnilembus</taxon>
    </lineage>
</organism>
<dbReference type="PANTHER" id="PTHR13271:SF137">
    <property type="entry name" value="SET DOMAIN-CONTAINING PROTEIN"/>
    <property type="match status" value="1"/>
</dbReference>
<dbReference type="GO" id="GO:0032259">
    <property type="term" value="P:methylation"/>
    <property type="evidence" value="ECO:0007669"/>
    <property type="project" value="UniProtKB-KW"/>
</dbReference>
<dbReference type="CDD" id="cd10527">
    <property type="entry name" value="SET_LSMT"/>
    <property type="match status" value="1"/>
</dbReference>
<evidence type="ECO:0000313" key="5">
    <source>
        <dbReference type="EMBL" id="KRX06042.1"/>
    </source>
</evidence>
<evidence type="ECO:0000313" key="6">
    <source>
        <dbReference type="Proteomes" id="UP000054937"/>
    </source>
</evidence>
<evidence type="ECO:0000256" key="3">
    <source>
        <dbReference type="ARBA" id="ARBA00022691"/>
    </source>
</evidence>
<evidence type="ECO:0000256" key="1">
    <source>
        <dbReference type="ARBA" id="ARBA00022603"/>
    </source>
</evidence>
<name>A0A0V0QVF4_PSEPJ</name>